<gene>
    <name evidence="2" type="ORF">BJ684DRAFT_17754</name>
</gene>
<proteinExistence type="predicted"/>
<organism evidence="2 3">
    <name type="scientific">Piptocephalis cylindrospora</name>
    <dbReference type="NCBI Taxonomy" id="1907219"/>
    <lineage>
        <taxon>Eukaryota</taxon>
        <taxon>Fungi</taxon>
        <taxon>Fungi incertae sedis</taxon>
        <taxon>Zoopagomycota</taxon>
        <taxon>Zoopagomycotina</taxon>
        <taxon>Zoopagomycetes</taxon>
        <taxon>Zoopagales</taxon>
        <taxon>Piptocephalidaceae</taxon>
        <taxon>Piptocephalis</taxon>
    </lineage>
</organism>
<reference evidence="3" key="1">
    <citation type="journal article" date="2018" name="Nat. Microbiol.">
        <title>Leveraging single-cell genomics to expand the fungal tree of life.</title>
        <authorList>
            <person name="Ahrendt S.R."/>
            <person name="Quandt C.A."/>
            <person name="Ciobanu D."/>
            <person name="Clum A."/>
            <person name="Salamov A."/>
            <person name="Andreopoulos B."/>
            <person name="Cheng J.F."/>
            <person name="Woyke T."/>
            <person name="Pelin A."/>
            <person name="Henrissat B."/>
            <person name="Reynolds N.K."/>
            <person name="Benny G.L."/>
            <person name="Smith M.E."/>
            <person name="James T.Y."/>
            <person name="Grigoriev I.V."/>
        </authorList>
    </citation>
    <scope>NUCLEOTIDE SEQUENCE [LARGE SCALE GENOMIC DNA]</scope>
</reference>
<dbReference type="PANTHER" id="PTHR32085">
    <property type="entry name" value="PROTEIN CSF1"/>
    <property type="match status" value="1"/>
</dbReference>
<feature type="region of interest" description="Disordered" evidence="1">
    <location>
        <begin position="262"/>
        <end position="320"/>
    </location>
</feature>
<dbReference type="EMBL" id="KZ988725">
    <property type="protein sequence ID" value="RKP11675.1"/>
    <property type="molecule type" value="Genomic_DNA"/>
</dbReference>
<keyword evidence="3" id="KW-1185">Reference proteome</keyword>
<feature type="non-terminal residue" evidence="2">
    <location>
        <position position="1"/>
    </location>
</feature>
<feature type="compositionally biased region" description="Low complexity" evidence="1">
    <location>
        <begin position="492"/>
        <end position="505"/>
    </location>
</feature>
<evidence type="ECO:0000313" key="2">
    <source>
        <dbReference type="EMBL" id="RKP11675.1"/>
    </source>
</evidence>
<evidence type="ECO:0000256" key="1">
    <source>
        <dbReference type="SAM" id="MobiDB-lite"/>
    </source>
</evidence>
<protein>
    <submittedName>
        <fullName evidence="2">Uncharacterized protein</fullName>
    </submittedName>
</protein>
<dbReference type="PANTHER" id="PTHR32085:SF3">
    <property type="entry name" value="PROTEIN CSF1"/>
    <property type="match status" value="1"/>
</dbReference>
<feature type="compositionally biased region" description="Pro residues" evidence="1">
    <location>
        <begin position="457"/>
        <end position="467"/>
    </location>
</feature>
<evidence type="ECO:0000313" key="3">
    <source>
        <dbReference type="Proteomes" id="UP000267251"/>
    </source>
</evidence>
<sequence length="965" mass="104833">LHAVMQPVALGKFIDVYVYFARDLQKKRAEKAEEIRSFTANTKTLLDKLDLSGMSTGIGGGGGGEQVEEKSRESHGSSIHSAPHAEKSEEGGIELGILSNHRVSIQMENVAIVAPLVKGWESGGASGERADSSSDREKATHPALLITARTMDFLSHRSEKASGAILDLRAQFVPAFTHKDPRHFSPTYHLSFNSVLFPSLACRVRSSREIMEDREPIRRLWVEGLVHGMEMDWSSDLVLYVNTLDAIWQYGKDRVAHLTEEMASGSGEVDRPSPEPSSLKGRVAQLKHNLSRNPDHSSRPAPMSSSGNDHSISREPSGGIASSRTWLDLEASFKVQSGTVRLHVRGASSHSKDTSDSGRGGLVLKIPGLTSAASVMVALGEEHPKKENIDDKKELGEEVVLDGMATPKEMCVQDKQRAHIEIMIHETDNRLNPMLLSFLDDILRDLRLTFLKSTSPSPTPFASPVPPERSLSSPIPLAHTLTSKAPSPTLHPPASASKAPISPSPGIDATTSPLSRLRFTILIQLSKTVVALECEGSSRVKCEAICSSATLLLSTSPSTPRFGEHTMSATGKVDGLSLRIHHTFSTDDALALSLDSVHFSLSMLPSTLSSSYPVLSIVVRLPYVEGRLSMRHFTHFVIFQHTWLDRAARTTSRIPQVIPMDEEKTDSSAPMVLPIHLVAQMGKGALKVDFGQQLGKLDLALTSMHGSIAQEMGEGVSENRMKTECLGKVEDLSGDFTGRMSGHLNLGPLSGHIVVWDGEEVLEENALKKSSTTKGRHESGSTEDDIKESYGRLRGTIMLDNLSAALIYEYQSLLMLRVSKTYIAALRGNMAAAEMVTPGASTWSSGFSTREKEDVKTSERVRNWMRTTEEESTNAGIDHSVLGLFIRVQSTDPEAILSTRTLPILLMLVGRTKRLVEGKIQAAYLSPSSARDSSTGPTASGASPTSPSPGPENHKPLWSGSSWLS</sequence>
<dbReference type="AlphaFoldDB" id="A0A4P9XZ00"/>
<feature type="region of interest" description="Disordered" evidence="1">
    <location>
        <begin position="456"/>
        <end position="507"/>
    </location>
</feature>
<feature type="non-terminal residue" evidence="2">
    <location>
        <position position="965"/>
    </location>
</feature>
<dbReference type="InterPro" id="IPR029636">
    <property type="entry name" value="Csf1"/>
</dbReference>
<feature type="region of interest" description="Disordered" evidence="1">
    <location>
        <begin position="926"/>
        <end position="965"/>
    </location>
</feature>
<dbReference type="GO" id="GO:0006113">
    <property type="term" value="P:fermentation"/>
    <property type="evidence" value="ECO:0007669"/>
    <property type="project" value="InterPro"/>
</dbReference>
<dbReference type="Proteomes" id="UP000267251">
    <property type="component" value="Unassembled WGS sequence"/>
</dbReference>
<dbReference type="OrthoDB" id="10051416at2759"/>
<accession>A0A4P9XZ00</accession>
<feature type="compositionally biased region" description="Low complexity" evidence="1">
    <location>
        <begin position="933"/>
        <end position="945"/>
    </location>
</feature>
<name>A0A4P9XZ00_9FUNG</name>
<dbReference type="GO" id="GO:0016020">
    <property type="term" value="C:membrane"/>
    <property type="evidence" value="ECO:0007669"/>
    <property type="project" value="InterPro"/>
</dbReference>
<feature type="region of interest" description="Disordered" evidence="1">
    <location>
        <begin position="57"/>
        <end position="90"/>
    </location>
</feature>